<reference evidence="1" key="1">
    <citation type="submission" date="2019-05" db="EMBL/GenBank/DDBJ databases">
        <title>Metatranscriptomic reconstruction reveals RNA viruses with the potential to shape carbon cycling in soil.</title>
        <authorList>
            <person name="Starr E.P."/>
            <person name="Nuccio E."/>
            <person name="Pett-Ridge J."/>
            <person name="Banfield J.F."/>
            <person name="Firestone M.K."/>
        </authorList>
    </citation>
    <scope>NUCLEOTIDE SEQUENCE</scope>
    <source>
        <strain evidence="1">H2_Bulk_34_280</strain>
    </source>
</reference>
<organism evidence="1">
    <name type="scientific">Leviviridae sp</name>
    <dbReference type="NCBI Taxonomy" id="2027243"/>
    <lineage>
        <taxon>Viruses</taxon>
        <taxon>Riboviria</taxon>
        <taxon>Orthornavirae</taxon>
        <taxon>Lenarviricota</taxon>
        <taxon>Leviviricetes</taxon>
        <taxon>Norzivirales</taxon>
        <taxon>Fiersviridae</taxon>
    </lineage>
</organism>
<protein>
    <submittedName>
        <fullName evidence="1">Uncharacterized protein</fullName>
    </submittedName>
</protein>
<accession>A0A514DAJ3</accession>
<sequence length="76" mass="8893">MTRSEMIFVSHLAKELAKYEAFGSVPTELNQKVTEFLKECGPSVWFTSAYDLWSSARIEYYLELAVRREQDGRILR</sequence>
<gene>
    <name evidence="1" type="ORF">H2Bulk34280_000001</name>
</gene>
<proteinExistence type="predicted"/>
<dbReference type="EMBL" id="MN035680">
    <property type="protein sequence ID" value="QDH90641.1"/>
    <property type="molecule type" value="Genomic_RNA"/>
</dbReference>
<evidence type="ECO:0000313" key="1">
    <source>
        <dbReference type="EMBL" id="QDH90641.1"/>
    </source>
</evidence>
<name>A0A514DAJ3_9VIRU</name>